<evidence type="ECO:0000313" key="1">
    <source>
        <dbReference type="EMBL" id="WNG48643.1"/>
    </source>
</evidence>
<proteinExistence type="predicted"/>
<sequence>MSRARLIQTQLKRRDIMMKETRVALITGSSSGMGRAIALRLGLAGWTVGLVARRRERLEQLAEEIRRGGGQAHVLAGDLRAPDFAARALEELVGRAGRLDLLVNNAGAPAGAGEGVATDAQFDDAFALNVRSAYRLSHLALPHLRTTKGSIVNVSSAGVARNVPIDLVYLASKGALETLGRGMAKKWAPLGVRVNTVAPGIVPTEIFEVAGYPPETVHVQVAEARKAMQPLPHPGEPRDVAAAVAFLASEEAAFITGATLHVDGGMALGG</sequence>
<dbReference type="PRINTS" id="PR00081">
    <property type="entry name" value="GDHRDH"/>
</dbReference>
<dbReference type="PANTHER" id="PTHR43975">
    <property type="entry name" value="ZGC:101858"/>
    <property type="match status" value="1"/>
</dbReference>
<dbReference type="Proteomes" id="UP001611383">
    <property type="component" value="Chromosome"/>
</dbReference>
<organism evidence="1 2">
    <name type="scientific">Archangium minus</name>
    <dbReference type="NCBI Taxonomy" id="83450"/>
    <lineage>
        <taxon>Bacteria</taxon>
        <taxon>Pseudomonadati</taxon>
        <taxon>Myxococcota</taxon>
        <taxon>Myxococcia</taxon>
        <taxon>Myxococcales</taxon>
        <taxon>Cystobacterineae</taxon>
        <taxon>Archangiaceae</taxon>
        <taxon>Archangium</taxon>
    </lineage>
</organism>
<dbReference type="InterPro" id="IPR036291">
    <property type="entry name" value="NAD(P)-bd_dom_sf"/>
</dbReference>
<protein>
    <submittedName>
        <fullName evidence="1">SDR family oxidoreductase</fullName>
    </submittedName>
</protein>
<reference evidence="1 2" key="1">
    <citation type="submission" date="2019-08" db="EMBL/GenBank/DDBJ databases">
        <title>Archangium and Cystobacter genomes.</title>
        <authorList>
            <person name="Chen I.-C.K."/>
            <person name="Wielgoss S."/>
        </authorList>
    </citation>
    <scope>NUCLEOTIDE SEQUENCE [LARGE SCALE GENOMIC DNA]</scope>
    <source>
        <strain evidence="1 2">Cbm 6</strain>
    </source>
</reference>
<dbReference type="CDD" id="cd05233">
    <property type="entry name" value="SDR_c"/>
    <property type="match status" value="1"/>
</dbReference>
<dbReference type="EMBL" id="CP043494">
    <property type="protein sequence ID" value="WNG48643.1"/>
    <property type="molecule type" value="Genomic_DNA"/>
</dbReference>
<evidence type="ECO:0000313" key="2">
    <source>
        <dbReference type="Proteomes" id="UP001611383"/>
    </source>
</evidence>
<accession>A0ABY9WZS9</accession>
<dbReference type="InterPro" id="IPR002347">
    <property type="entry name" value="SDR_fam"/>
</dbReference>
<dbReference type="Gene3D" id="3.40.50.720">
    <property type="entry name" value="NAD(P)-binding Rossmann-like Domain"/>
    <property type="match status" value="1"/>
</dbReference>
<dbReference type="PRINTS" id="PR00080">
    <property type="entry name" value="SDRFAMILY"/>
</dbReference>
<gene>
    <name evidence="1" type="ORF">F0U60_34415</name>
</gene>
<keyword evidence="2" id="KW-1185">Reference proteome</keyword>
<name>A0ABY9WZS9_9BACT</name>
<dbReference type="SUPFAM" id="SSF51735">
    <property type="entry name" value="NAD(P)-binding Rossmann-fold domains"/>
    <property type="match status" value="1"/>
</dbReference>
<dbReference type="PANTHER" id="PTHR43975:SF2">
    <property type="entry name" value="EG:BACR7A4.14 PROTEIN-RELATED"/>
    <property type="match status" value="1"/>
</dbReference>
<dbReference type="Pfam" id="PF13561">
    <property type="entry name" value="adh_short_C2"/>
    <property type="match status" value="1"/>
</dbReference>